<feature type="chain" id="PRO_5024373797" evidence="6">
    <location>
        <begin position="22"/>
        <end position="941"/>
    </location>
</feature>
<dbReference type="InterPro" id="IPR050131">
    <property type="entry name" value="Peptidase_S8_subtilisin-like"/>
</dbReference>
<dbReference type="Pfam" id="PF00082">
    <property type="entry name" value="Peptidase_S8"/>
    <property type="match status" value="1"/>
</dbReference>
<dbReference type="InterPro" id="IPR002369">
    <property type="entry name" value="Integrin_bsu_VWA"/>
</dbReference>
<dbReference type="SUPFAM" id="SSF53300">
    <property type="entry name" value="vWA-like"/>
    <property type="match status" value="1"/>
</dbReference>
<dbReference type="PROSITE" id="PS50234">
    <property type="entry name" value="VWFA"/>
    <property type="match status" value="1"/>
</dbReference>
<feature type="domain" description="VWFA" evidence="7">
    <location>
        <begin position="658"/>
        <end position="851"/>
    </location>
</feature>
<evidence type="ECO:0000313" key="8">
    <source>
        <dbReference type="EMBL" id="KAA8675658.1"/>
    </source>
</evidence>
<dbReference type="SUPFAM" id="SSF52743">
    <property type="entry name" value="Subtilisin-like"/>
    <property type="match status" value="1"/>
</dbReference>
<dbReference type="InterPro" id="IPR036852">
    <property type="entry name" value="Peptidase_S8/S53_dom_sf"/>
</dbReference>
<feature type="signal peptide" evidence="6">
    <location>
        <begin position="1"/>
        <end position="21"/>
    </location>
</feature>
<organism evidence="8 9">
    <name type="scientific">Vibrio gigantis</name>
    <dbReference type="NCBI Taxonomy" id="296199"/>
    <lineage>
        <taxon>Bacteria</taxon>
        <taxon>Pseudomonadati</taxon>
        <taxon>Pseudomonadota</taxon>
        <taxon>Gammaproteobacteria</taxon>
        <taxon>Vibrionales</taxon>
        <taxon>Vibrionaceae</taxon>
        <taxon>Vibrio</taxon>
    </lineage>
</organism>
<accession>A0A5M9NX02</accession>
<evidence type="ECO:0000256" key="3">
    <source>
        <dbReference type="ARBA" id="ARBA00022801"/>
    </source>
</evidence>
<keyword evidence="4" id="KW-0720">Serine protease</keyword>
<dbReference type="InterPro" id="IPR036465">
    <property type="entry name" value="vWFA_dom_sf"/>
</dbReference>
<comment type="caution">
    <text evidence="5">Lacks conserved residue(s) required for the propagation of feature annotation.</text>
</comment>
<evidence type="ECO:0000256" key="4">
    <source>
        <dbReference type="ARBA" id="ARBA00022825"/>
    </source>
</evidence>
<name>A0A5M9NX02_9VIBR</name>
<evidence type="ECO:0000256" key="5">
    <source>
        <dbReference type="PROSITE-ProRule" id="PRU01240"/>
    </source>
</evidence>
<dbReference type="Proteomes" id="UP000322521">
    <property type="component" value="Unassembled WGS sequence"/>
</dbReference>
<dbReference type="CDD" id="cd00198">
    <property type="entry name" value="vWFA"/>
    <property type="match status" value="1"/>
</dbReference>
<dbReference type="PANTHER" id="PTHR43806:SF11">
    <property type="entry name" value="CEREVISIN-RELATED"/>
    <property type="match status" value="1"/>
</dbReference>
<keyword evidence="2" id="KW-0645">Protease</keyword>
<proteinExistence type="inferred from homology"/>
<dbReference type="Gene3D" id="3.40.50.200">
    <property type="entry name" value="Peptidase S8/S53 domain"/>
    <property type="match status" value="1"/>
</dbReference>
<evidence type="ECO:0000256" key="6">
    <source>
        <dbReference type="SAM" id="SignalP"/>
    </source>
</evidence>
<dbReference type="Pfam" id="PF00362">
    <property type="entry name" value="Integrin_beta"/>
    <property type="match status" value="1"/>
</dbReference>
<dbReference type="PROSITE" id="PS51892">
    <property type="entry name" value="SUBTILASE"/>
    <property type="match status" value="1"/>
</dbReference>
<reference evidence="8 9" key="1">
    <citation type="submission" date="2019-09" db="EMBL/GenBank/DDBJ databases">
        <title>Draft genome sequence of various Type strains from the CCUG.</title>
        <authorList>
            <person name="Pineiro-Iglesias B."/>
            <person name="Tunovic T."/>
            <person name="Unosson C."/>
            <person name="Inganas E."/>
            <person name="Ohlen M."/>
            <person name="Cardew S."/>
            <person name="Jensie-Markopoulos S."/>
            <person name="Salva-Serra F."/>
            <person name="Jaen-Luchoro D."/>
            <person name="Karlsson R."/>
            <person name="Svensson-Stadler L."/>
            <person name="Chun J."/>
            <person name="Moore E."/>
        </authorList>
    </citation>
    <scope>NUCLEOTIDE SEQUENCE [LARGE SCALE GENOMIC DNA]</scope>
    <source>
        <strain evidence="8 9">CCUG 56969T</strain>
    </source>
</reference>
<dbReference type="GO" id="GO:0004252">
    <property type="term" value="F:serine-type endopeptidase activity"/>
    <property type="evidence" value="ECO:0007669"/>
    <property type="project" value="InterPro"/>
</dbReference>
<dbReference type="PANTHER" id="PTHR43806">
    <property type="entry name" value="PEPTIDASE S8"/>
    <property type="match status" value="1"/>
</dbReference>
<dbReference type="PROSITE" id="PS51257">
    <property type="entry name" value="PROKAR_LIPOPROTEIN"/>
    <property type="match status" value="1"/>
</dbReference>
<sequence length="941" mass="99186">MRNFIAKRSPLTCLVAVALLAGCKDSGGDTSTSNETEGTSDISASSQSFLLTELSTLNGVAGGQVTITANKVLPADALIHLSGQILTPVEINGSNATFIIPTEAVSGPIMLEAGGGYSNQDWFTVSADGMKELKSTVTSTSGTEFYSDYLIVRLHSDHDSLDNAQRVAALVSGSIVGRESALHWWQIEVNADSYESLEAIQSTLLSDSMVENVMIEPMIQTESISWTADPDLSEQRERNKLEQAADYYESIVFGTNPILPFFVAMGVFEHGLDFQLADFSTYSANEKTTRNSVTLYGRSAPTHTQANAIGNHGSNVTGVIAASLGNGGNAGLISALAGSHNGANITVDNRLGFIGQTLKMIRNGASVVNWSWGIHRVDHNSVDSDVQQNEVTNAALTCNGDFVLANGVSTVQFNAISNELNAFFEYIAINYPNVVIVSSAGNGMTSAGDASYRLPTSINSDQLLVVGAHTTGASFPNGKSEDLLASEYCYAGSSESNEVVKRAYYSNYGDRVDISASGTIVGFQNETKALVMGTSYATPAVASTVAMMQSINPRLTPCEITHLLRASASPIENEVITTTGSTSFTRPLTASESSSHSGKGARLNAEFALKAAVTSLGESTLTRTDPVTVSVPSGVGEVTQTITIEIPTETTSIYDKADIAFLVDISGSYSDDIQTFRSQANELIEEFSSVANDVAVGIASFSDFPIHPYGSSAAGDYAYQLDLGLSSEQGSLQSTLDSLQIKAGGNGPESQLEALYQLASSREVGWRNNSLPIVFLATDAGFNNADSDASYPGHGWNDTLKALSDRGIIVFGLMSGGSIGDVHQITDETGGEAFTLSRDSAEVVSAVAAALDLTTQDMNIELEPVGDFAGVVKSIVPTNNPTAPHGTAATSVNPGDTVSFDVTFTKGNFNGSRSHIVTFRLLVNVDGVATIQEVPVTIVIN</sequence>
<dbReference type="InterPro" id="IPR002035">
    <property type="entry name" value="VWF_A"/>
</dbReference>
<gene>
    <name evidence="8" type="ORF">F4W18_13630</name>
</gene>
<dbReference type="AlphaFoldDB" id="A0A5M9NX02"/>
<dbReference type="Gene3D" id="3.40.50.410">
    <property type="entry name" value="von Willebrand factor, type A domain"/>
    <property type="match status" value="1"/>
</dbReference>
<keyword evidence="6" id="KW-0732">Signal</keyword>
<dbReference type="OrthoDB" id="6129453at2"/>
<protein>
    <submittedName>
        <fullName evidence="8">S8 family serine peptidase</fullName>
    </submittedName>
</protein>
<dbReference type="GO" id="GO:0006508">
    <property type="term" value="P:proteolysis"/>
    <property type="evidence" value="ECO:0007669"/>
    <property type="project" value="UniProtKB-KW"/>
</dbReference>
<dbReference type="RefSeq" id="WP_143691582.1">
    <property type="nucleotide sequence ID" value="NZ_AP025494.1"/>
</dbReference>
<dbReference type="EMBL" id="VXJS01000007">
    <property type="protein sequence ID" value="KAA8675658.1"/>
    <property type="molecule type" value="Genomic_DNA"/>
</dbReference>
<evidence type="ECO:0000256" key="1">
    <source>
        <dbReference type="ARBA" id="ARBA00011073"/>
    </source>
</evidence>
<evidence type="ECO:0000259" key="7">
    <source>
        <dbReference type="PROSITE" id="PS50234"/>
    </source>
</evidence>
<dbReference type="SMART" id="SM00327">
    <property type="entry name" value="VWA"/>
    <property type="match status" value="1"/>
</dbReference>
<evidence type="ECO:0000256" key="2">
    <source>
        <dbReference type="ARBA" id="ARBA00022670"/>
    </source>
</evidence>
<keyword evidence="9" id="KW-1185">Reference proteome</keyword>
<comment type="similarity">
    <text evidence="1 5">Belongs to the peptidase S8 family.</text>
</comment>
<keyword evidence="3" id="KW-0378">Hydrolase</keyword>
<dbReference type="InterPro" id="IPR000209">
    <property type="entry name" value="Peptidase_S8/S53_dom"/>
</dbReference>
<evidence type="ECO:0000313" key="9">
    <source>
        <dbReference type="Proteomes" id="UP000322521"/>
    </source>
</evidence>
<comment type="caution">
    <text evidence="8">The sequence shown here is derived from an EMBL/GenBank/DDBJ whole genome shotgun (WGS) entry which is preliminary data.</text>
</comment>
<dbReference type="CDD" id="cd00306">
    <property type="entry name" value="Peptidases_S8_S53"/>
    <property type="match status" value="1"/>
</dbReference>